<keyword evidence="3" id="KW-0677">Repeat</keyword>
<evidence type="ECO:0000256" key="8">
    <source>
        <dbReference type="SAM" id="SignalP"/>
    </source>
</evidence>
<reference evidence="9" key="1">
    <citation type="submission" date="2021-02" db="EMBL/GenBank/DDBJ databases">
        <authorList>
            <person name="Nowell W R."/>
        </authorList>
    </citation>
    <scope>NUCLEOTIDE SEQUENCE</scope>
</reference>
<dbReference type="Proteomes" id="UP000663848">
    <property type="component" value="Unassembled WGS sequence"/>
</dbReference>
<evidence type="ECO:0000256" key="2">
    <source>
        <dbReference type="ARBA" id="ARBA00022692"/>
    </source>
</evidence>
<keyword evidence="5" id="KW-0472">Membrane</keyword>
<evidence type="ECO:0000256" key="6">
    <source>
        <dbReference type="ARBA" id="ARBA00023157"/>
    </source>
</evidence>
<evidence type="ECO:0000313" key="9">
    <source>
        <dbReference type="EMBL" id="CAF3352483.1"/>
    </source>
</evidence>
<comment type="subcellular location">
    <subcellularLocation>
        <location evidence="1">Membrane</location>
        <topology evidence="1">Single-pass membrane protein</topology>
    </subcellularLocation>
</comment>
<name>A0A817W8E3_9BILA</name>
<feature type="disulfide bond" evidence="7">
    <location>
        <begin position="212"/>
        <end position="224"/>
    </location>
</feature>
<dbReference type="GO" id="GO:0005886">
    <property type="term" value="C:plasma membrane"/>
    <property type="evidence" value="ECO:0007669"/>
    <property type="project" value="TreeGrafter"/>
</dbReference>
<dbReference type="EMBL" id="CAJOBR010009516">
    <property type="protein sequence ID" value="CAF4893904.1"/>
    <property type="molecule type" value="Genomic_DNA"/>
</dbReference>
<proteinExistence type="predicted"/>
<dbReference type="SMART" id="SM00192">
    <property type="entry name" value="LDLa"/>
    <property type="match status" value="2"/>
</dbReference>
<dbReference type="PRINTS" id="PR00261">
    <property type="entry name" value="LDLRECEPTOR"/>
</dbReference>
<evidence type="ECO:0000256" key="5">
    <source>
        <dbReference type="ARBA" id="ARBA00023136"/>
    </source>
</evidence>
<dbReference type="InterPro" id="IPR050685">
    <property type="entry name" value="LDLR"/>
</dbReference>
<dbReference type="InterPro" id="IPR002172">
    <property type="entry name" value="LDrepeatLR_classA_rpt"/>
</dbReference>
<dbReference type="Gene3D" id="4.10.400.10">
    <property type="entry name" value="Low-density Lipoprotein Receptor"/>
    <property type="match status" value="1"/>
</dbReference>
<dbReference type="Proteomes" id="UP000663872">
    <property type="component" value="Unassembled WGS sequence"/>
</dbReference>
<evidence type="ECO:0000256" key="7">
    <source>
        <dbReference type="PROSITE-ProRule" id="PRU00124"/>
    </source>
</evidence>
<evidence type="ECO:0000256" key="1">
    <source>
        <dbReference type="ARBA" id="ARBA00004167"/>
    </source>
</evidence>
<dbReference type="EMBL" id="CAJNYT010000517">
    <property type="protein sequence ID" value="CAF3352483.1"/>
    <property type="molecule type" value="Genomic_DNA"/>
</dbReference>
<comment type="caution">
    <text evidence="9">The sequence shown here is derived from an EMBL/GenBank/DDBJ whole genome shotgun (WGS) entry which is preliminary data.</text>
</comment>
<keyword evidence="4" id="KW-1133">Transmembrane helix</keyword>
<accession>A0A817W8E3</accession>
<evidence type="ECO:0008006" key="12">
    <source>
        <dbReference type="Google" id="ProtNLM"/>
    </source>
</evidence>
<feature type="disulfide bond" evidence="7">
    <location>
        <begin position="219"/>
        <end position="237"/>
    </location>
</feature>
<dbReference type="InterPro" id="IPR036055">
    <property type="entry name" value="LDL_receptor-like_sf"/>
</dbReference>
<keyword evidence="6 7" id="KW-1015">Disulfide bond</keyword>
<dbReference type="PROSITE" id="PS50068">
    <property type="entry name" value="LDLRA_2"/>
    <property type="match status" value="1"/>
</dbReference>
<feature type="chain" id="PRO_5036414108" description="EGF-like domain-containing protein" evidence="8">
    <location>
        <begin position="19"/>
        <end position="634"/>
    </location>
</feature>
<keyword evidence="2" id="KW-0812">Transmembrane</keyword>
<organism evidence="9 11">
    <name type="scientific">Rotaria socialis</name>
    <dbReference type="NCBI Taxonomy" id="392032"/>
    <lineage>
        <taxon>Eukaryota</taxon>
        <taxon>Metazoa</taxon>
        <taxon>Spiralia</taxon>
        <taxon>Gnathifera</taxon>
        <taxon>Rotifera</taxon>
        <taxon>Eurotatoria</taxon>
        <taxon>Bdelloidea</taxon>
        <taxon>Philodinida</taxon>
        <taxon>Philodinidae</taxon>
        <taxon>Rotaria</taxon>
    </lineage>
</organism>
<evidence type="ECO:0000313" key="11">
    <source>
        <dbReference type="Proteomes" id="UP000663872"/>
    </source>
</evidence>
<comment type="caution">
    <text evidence="7">Lacks conserved residue(s) required for the propagation of feature annotation.</text>
</comment>
<evidence type="ECO:0000256" key="4">
    <source>
        <dbReference type="ARBA" id="ARBA00022989"/>
    </source>
</evidence>
<dbReference type="AlphaFoldDB" id="A0A817W8E3"/>
<dbReference type="GO" id="GO:0016192">
    <property type="term" value="P:vesicle-mediated transport"/>
    <property type="evidence" value="ECO:0007669"/>
    <property type="project" value="UniProtKB-ARBA"/>
</dbReference>
<dbReference type="SUPFAM" id="SSF57424">
    <property type="entry name" value="LDL receptor-like module"/>
    <property type="match status" value="1"/>
</dbReference>
<gene>
    <name evidence="9" type="ORF">GRG538_LOCUS5654</name>
    <name evidence="10" type="ORF">QYT958_LOCUS30307</name>
</gene>
<sequence>MLTSVSITLLALLIVTYGRSLISNTENGHTVDKFDCIYHVSVLGEEIPYCQRLKGTEHVERHGTVCENNGEKILFRDLLDRDIKLSEVLSWSSSVEIADSYACVFYNHCLLEQNSEDFVCNCTIPGTFGKYCEYQLTHDKRSFREAINAQFQKKRNGDSWNTQRYGKIECYETLPCNTNILCLDWREICDGIQRCSSGIAEENWDKLEFNKCEDNEFRCTNGMCIPEEFWLDGDFDCMDWSDELSTGEGTFCSFTSNAIECDEHVCNLGMYSCGDGQCVPWEVRMAFQRIVPALNDCFNKRNLNYMCEVSPHRHSWTMESGLCAPDTNYDDLRYPSWDKMNASMLTDDEKCQYLVRCFFSDGFEQDCPCNHQNCSKIISDMCSEHQYVTVFPPGVINGNMFFAYSNSDSIGNVDESLIGLIGSIKCRGFHLIMTTTILASAASFGILRPKSNSFICSPLIYFSEYQNFNLTLQYDEFCWNNSFSFNGRRYAVYPNTCKYAIGCISQYRIHDGFADCLYGEDETTAFEDTYCKKPAGRHRFQCFDDEHKCLSQILLNGERSECSNKYDSRWYGVGDSFNSIKCRKGDLSDCGRLKEYIKNSSRRLLLTIFRTLILSKALKQSKYLFGHIVTASGI</sequence>
<evidence type="ECO:0000313" key="10">
    <source>
        <dbReference type="EMBL" id="CAF4893904.1"/>
    </source>
</evidence>
<dbReference type="CDD" id="cd00112">
    <property type="entry name" value="LDLa"/>
    <property type="match status" value="1"/>
</dbReference>
<protein>
    <recommendedName>
        <fullName evidence="12">EGF-like domain-containing protein</fullName>
    </recommendedName>
</protein>
<evidence type="ECO:0000256" key="3">
    <source>
        <dbReference type="ARBA" id="ARBA00022737"/>
    </source>
</evidence>
<dbReference type="Pfam" id="PF00057">
    <property type="entry name" value="Ldl_recept_a"/>
    <property type="match status" value="1"/>
</dbReference>
<keyword evidence="8" id="KW-0732">Signal</keyword>
<feature type="signal peptide" evidence="8">
    <location>
        <begin position="1"/>
        <end position="18"/>
    </location>
</feature>
<dbReference type="PANTHER" id="PTHR24270">
    <property type="entry name" value="LOW-DENSITY LIPOPROTEIN RECEPTOR-RELATED"/>
    <property type="match status" value="1"/>
</dbReference>